<feature type="transmembrane region" description="Helical" evidence="8">
    <location>
        <begin position="442"/>
        <end position="471"/>
    </location>
</feature>
<comment type="subcellular location">
    <subcellularLocation>
        <location evidence="1">Cell membrane</location>
        <topology evidence="1">Multi-pass membrane protein</topology>
    </subcellularLocation>
    <subcellularLocation>
        <location evidence="7">Membrane</location>
        <topology evidence="7">Multi-pass membrane protein</topology>
    </subcellularLocation>
</comment>
<feature type="transmembrane region" description="Helical" evidence="8">
    <location>
        <begin position="491"/>
        <end position="514"/>
    </location>
</feature>
<evidence type="ECO:0000256" key="5">
    <source>
        <dbReference type="ARBA" id="ARBA00023002"/>
    </source>
</evidence>
<feature type="transmembrane region" description="Helical" evidence="8">
    <location>
        <begin position="388"/>
        <end position="421"/>
    </location>
</feature>
<feature type="transmembrane region" description="Helical" evidence="8">
    <location>
        <begin position="237"/>
        <end position="260"/>
    </location>
</feature>
<feature type="transmembrane region" description="Helical" evidence="8">
    <location>
        <begin position="108"/>
        <end position="125"/>
    </location>
</feature>
<keyword evidence="6 8" id="KW-0472">Membrane</keyword>
<comment type="caution">
    <text evidence="11">The sequence shown here is derived from an EMBL/GenBank/DDBJ whole genome shotgun (WGS) entry which is preliminary data.</text>
</comment>
<feature type="transmembrane region" description="Helical" evidence="8">
    <location>
        <begin position="85"/>
        <end position="102"/>
    </location>
</feature>
<dbReference type="Pfam" id="PF00361">
    <property type="entry name" value="Proton_antipo_M"/>
    <property type="match status" value="1"/>
</dbReference>
<dbReference type="AlphaFoldDB" id="A0A520XH09"/>
<evidence type="ECO:0000256" key="7">
    <source>
        <dbReference type="RuleBase" id="RU000320"/>
    </source>
</evidence>
<dbReference type="PANTHER" id="PTHR42682">
    <property type="entry name" value="HYDROGENASE-4 COMPONENT F"/>
    <property type="match status" value="1"/>
</dbReference>
<dbReference type="Pfam" id="PF00662">
    <property type="entry name" value="Proton_antipo_N"/>
    <property type="match status" value="1"/>
</dbReference>
<dbReference type="InterPro" id="IPR003918">
    <property type="entry name" value="NADH_UbQ_OxRdtase"/>
</dbReference>
<accession>A0A520XH09</accession>
<dbReference type="GO" id="GO:0042773">
    <property type="term" value="P:ATP synthesis coupled electron transport"/>
    <property type="evidence" value="ECO:0007669"/>
    <property type="project" value="InterPro"/>
</dbReference>
<name>A0A520XH09_9DELT</name>
<proteinExistence type="predicted"/>
<evidence type="ECO:0000256" key="8">
    <source>
        <dbReference type="SAM" id="Phobius"/>
    </source>
</evidence>
<feature type="transmembrane region" description="Helical" evidence="8">
    <location>
        <begin position="300"/>
        <end position="326"/>
    </location>
</feature>
<evidence type="ECO:0000313" key="11">
    <source>
        <dbReference type="EMBL" id="RZV40488.1"/>
    </source>
</evidence>
<dbReference type="InterPro" id="IPR052175">
    <property type="entry name" value="ComplexI-like_HydComp"/>
</dbReference>
<feature type="domain" description="NADH:quinone oxidoreductase/Mrp antiporter transmembrane" evidence="9">
    <location>
        <begin position="102"/>
        <end position="378"/>
    </location>
</feature>
<evidence type="ECO:0000256" key="4">
    <source>
        <dbReference type="ARBA" id="ARBA00022989"/>
    </source>
</evidence>
<evidence type="ECO:0000313" key="12">
    <source>
        <dbReference type="Proteomes" id="UP000322454"/>
    </source>
</evidence>
<dbReference type="PRINTS" id="PR01437">
    <property type="entry name" value="NUOXDRDTASE4"/>
</dbReference>
<protein>
    <submittedName>
        <fullName evidence="11">Hydantoin racemase</fullName>
    </submittedName>
</protein>
<evidence type="ECO:0000256" key="1">
    <source>
        <dbReference type="ARBA" id="ARBA00004651"/>
    </source>
</evidence>
<dbReference type="EMBL" id="SHMQ01000001">
    <property type="protein sequence ID" value="RZV40488.1"/>
    <property type="molecule type" value="Genomic_DNA"/>
</dbReference>
<keyword evidence="2" id="KW-1003">Cell membrane</keyword>
<organism evidence="11 12">
    <name type="scientific">Candidatus Acidulodesulfobacterium acidiphilum</name>
    <dbReference type="NCBI Taxonomy" id="2597224"/>
    <lineage>
        <taxon>Bacteria</taxon>
        <taxon>Deltaproteobacteria</taxon>
        <taxon>Candidatus Acidulodesulfobacterales</taxon>
        <taxon>Candidatus Acidulodesulfobacterium</taxon>
    </lineage>
</organism>
<dbReference type="PANTHER" id="PTHR42682:SF3">
    <property type="entry name" value="FORMATE HYDROGENLYASE SUBUNIT 3-RELATED"/>
    <property type="match status" value="1"/>
</dbReference>
<dbReference type="GO" id="GO:0005886">
    <property type="term" value="C:plasma membrane"/>
    <property type="evidence" value="ECO:0007669"/>
    <property type="project" value="UniProtKB-SubCell"/>
</dbReference>
<dbReference type="InterPro" id="IPR001750">
    <property type="entry name" value="ND/Mrp_TM"/>
</dbReference>
<evidence type="ECO:0000256" key="6">
    <source>
        <dbReference type="ARBA" id="ARBA00023136"/>
    </source>
</evidence>
<keyword evidence="3 7" id="KW-0812">Transmembrane</keyword>
<feature type="transmembrane region" description="Helical" evidence="8">
    <location>
        <begin position="203"/>
        <end position="225"/>
    </location>
</feature>
<feature type="domain" description="NADH-Ubiquinone oxidoreductase (complex I) chain 5 N-terminal" evidence="10">
    <location>
        <begin position="43"/>
        <end position="75"/>
    </location>
</feature>
<keyword evidence="4 8" id="KW-1133">Transmembrane helix</keyword>
<evidence type="ECO:0000256" key="2">
    <source>
        <dbReference type="ARBA" id="ARBA00022475"/>
    </source>
</evidence>
<evidence type="ECO:0000259" key="10">
    <source>
        <dbReference type="Pfam" id="PF00662"/>
    </source>
</evidence>
<evidence type="ECO:0000259" key="9">
    <source>
        <dbReference type="Pfam" id="PF00361"/>
    </source>
</evidence>
<dbReference type="Proteomes" id="UP000322454">
    <property type="component" value="Unassembled WGS sequence"/>
</dbReference>
<gene>
    <name evidence="11" type="ORF">EVJ48_00775</name>
</gene>
<feature type="transmembrane region" description="Helical" evidence="8">
    <location>
        <begin position="267"/>
        <end position="288"/>
    </location>
</feature>
<keyword evidence="5" id="KW-0560">Oxidoreductase</keyword>
<dbReference type="InterPro" id="IPR001516">
    <property type="entry name" value="Proton_antipo_N"/>
</dbReference>
<reference evidence="11 12" key="1">
    <citation type="submission" date="2019-01" db="EMBL/GenBank/DDBJ databases">
        <title>Insights into ecological role of a new deltaproteobacterial order Candidatus Sinidesulfobacterales (Sva0485) by metagenomics and metatranscriptomics.</title>
        <authorList>
            <person name="Tan S."/>
            <person name="Liu J."/>
            <person name="Fang Y."/>
            <person name="Hedlund B."/>
            <person name="Lian Z.-H."/>
            <person name="Huang L.-Y."/>
            <person name="Li J.-T."/>
            <person name="Huang L.-N."/>
            <person name="Li W.-J."/>
            <person name="Jiang H.-C."/>
            <person name="Dong H.-L."/>
            <person name="Shu W.-S."/>
        </authorList>
    </citation>
    <scope>NUCLEOTIDE SEQUENCE [LARGE SCALE GENOMIC DNA]</scope>
    <source>
        <strain evidence="11">AP4</strain>
    </source>
</reference>
<feature type="transmembrane region" description="Helical" evidence="8">
    <location>
        <begin position="616"/>
        <end position="637"/>
    </location>
</feature>
<feature type="transmembrane region" description="Helical" evidence="8">
    <location>
        <begin position="346"/>
        <end position="368"/>
    </location>
</feature>
<feature type="transmembrane region" description="Helical" evidence="8">
    <location>
        <begin position="53"/>
        <end position="73"/>
    </location>
</feature>
<evidence type="ECO:0000256" key="3">
    <source>
        <dbReference type="ARBA" id="ARBA00022692"/>
    </source>
</evidence>
<dbReference type="GO" id="GO:0016491">
    <property type="term" value="F:oxidoreductase activity"/>
    <property type="evidence" value="ECO:0007669"/>
    <property type="project" value="UniProtKB-KW"/>
</dbReference>
<dbReference type="GO" id="GO:0008137">
    <property type="term" value="F:NADH dehydrogenase (ubiquinone) activity"/>
    <property type="evidence" value="ECO:0007669"/>
    <property type="project" value="InterPro"/>
</dbReference>
<feature type="transmembrane region" description="Helical" evidence="8">
    <location>
        <begin position="170"/>
        <end position="191"/>
    </location>
</feature>
<feature type="transmembrane region" description="Helical" evidence="8">
    <location>
        <begin position="12"/>
        <end position="33"/>
    </location>
</feature>
<sequence length="639" mass="71498">MDNLKHKGIFRYFFSFLTILSAAFFTVLSIYYFKSEFILQSSFINFSFKFDALSLFFVIFISSISLFISIFSIKYGDKYDDKPSLFIYSFLFIISMLILVISNDMLTFLIFWELMSIFSFLLVIYEGNEESRKAGFLYFLMTHIGTILITAAFIMLYLKTSSFSFDYYKGAAGIIILAAAITGFSIKAGIIPFHTWLPYAHPVAPANISAVMSGVMVNMAIYGILKFLFVFSSGSDSFLGIILLVIGALSALLGIMYAMAQKDIKKLLAFSTIENMGIIFMGIGISYWARVENFKSLEYIAMIAVLLHIINHGLSKSSLFMGAGLIDKYTHTRNMEKLGGLSKKMAQLSVLFLIGIMSISAMPPLNGFLSEWYLYISLIGSVFTGNLYMVYFSIISIALLSLAGAAAGAAFTKLFGITFLGKPRTANAENVKKSHIVERIGIALPVVLCIYIGVYPYQIISSLNAVIFYLTGGTVNPNPFTAVSAVKVHSFSLYAPSIIAAAFILLLLIIFFYFKIFASDKKRVFETWACGLDEKNPKAQYSGSGFSSSIMKVFSSFYSSVSEIDFERDVKKYFRSKSVYTEEVNDIVEKYIYIPAGKLYYKISEIFNKAVNSANINVSLGYLFLTLIVCIIIYIFIIR</sequence>
<feature type="transmembrane region" description="Helical" evidence="8">
    <location>
        <begin position="137"/>
        <end position="158"/>
    </location>
</feature>